<name>A0A0D3G6E4_9ORYZ</name>
<reference evidence="3" key="1">
    <citation type="journal article" date="2009" name="Rice">
        <title>De Novo Next Generation Sequencing of Plant Genomes.</title>
        <authorList>
            <person name="Rounsley S."/>
            <person name="Marri P.R."/>
            <person name="Yu Y."/>
            <person name="He R."/>
            <person name="Sisneros N."/>
            <person name="Goicoechea J.L."/>
            <person name="Lee S.J."/>
            <person name="Angelova A."/>
            <person name="Kudrna D."/>
            <person name="Luo M."/>
            <person name="Affourtit J."/>
            <person name="Desany B."/>
            <person name="Knight J."/>
            <person name="Niazi F."/>
            <person name="Egholm M."/>
            <person name="Wing R.A."/>
        </authorList>
    </citation>
    <scope>NUCLEOTIDE SEQUENCE [LARGE SCALE GENOMIC DNA]</scope>
    <source>
        <strain evidence="3">cv. IRGC 105608</strain>
    </source>
</reference>
<dbReference type="PANTHER" id="PTHR34671">
    <property type="entry name" value="EM-LIKE PROTEIN GEA1"/>
    <property type="match status" value="1"/>
</dbReference>
<reference evidence="3" key="2">
    <citation type="submission" date="2015-03" db="UniProtKB">
        <authorList>
            <consortium name="EnsemblPlants"/>
        </authorList>
    </citation>
    <scope>IDENTIFICATION</scope>
</reference>
<dbReference type="GO" id="GO:0009737">
    <property type="term" value="P:response to abscisic acid"/>
    <property type="evidence" value="ECO:0007669"/>
    <property type="project" value="EnsemblPlants"/>
</dbReference>
<dbReference type="EnsemblPlants" id="OBART05G12750.1">
    <property type="protein sequence ID" value="OBART05G12750.1"/>
    <property type="gene ID" value="OBART05G12750"/>
</dbReference>
<sequence>MASGQQQQGRSELDRMAREGQTVVPGGTGGKSLEAQENLAEGRSRGGQTRKEQMGEEGYREMGRKGGLSTGDESGGERAAREGIDIDESKYKTKS</sequence>
<proteinExistence type="inferred from homology"/>
<accession>A0A0D3G6E4</accession>
<feature type="compositionally biased region" description="Basic and acidic residues" evidence="2">
    <location>
        <begin position="75"/>
        <end position="95"/>
    </location>
</feature>
<dbReference type="PaxDb" id="65489-OBART05G12750.1"/>
<organism evidence="3">
    <name type="scientific">Oryza barthii</name>
    <dbReference type="NCBI Taxonomy" id="65489"/>
    <lineage>
        <taxon>Eukaryota</taxon>
        <taxon>Viridiplantae</taxon>
        <taxon>Streptophyta</taxon>
        <taxon>Embryophyta</taxon>
        <taxon>Tracheophyta</taxon>
        <taxon>Spermatophyta</taxon>
        <taxon>Magnoliopsida</taxon>
        <taxon>Liliopsida</taxon>
        <taxon>Poales</taxon>
        <taxon>Poaceae</taxon>
        <taxon>BOP clade</taxon>
        <taxon>Oryzoideae</taxon>
        <taxon>Oryzeae</taxon>
        <taxon>Oryzinae</taxon>
        <taxon>Oryza</taxon>
    </lineage>
</organism>
<dbReference type="Gramene" id="OBART05G12750.1">
    <property type="protein sequence ID" value="OBART05G12750.1"/>
    <property type="gene ID" value="OBART05G12750"/>
</dbReference>
<evidence type="ECO:0000256" key="1">
    <source>
        <dbReference type="ARBA" id="ARBA00006863"/>
    </source>
</evidence>
<dbReference type="HOGENOM" id="CLU_144393_0_0_1"/>
<feature type="region of interest" description="Disordered" evidence="2">
    <location>
        <begin position="1"/>
        <end position="95"/>
    </location>
</feature>
<dbReference type="GO" id="GO:0005829">
    <property type="term" value="C:cytosol"/>
    <property type="evidence" value="ECO:0007669"/>
    <property type="project" value="TreeGrafter"/>
</dbReference>
<dbReference type="Pfam" id="PF00477">
    <property type="entry name" value="LEA_5"/>
    <property type="match status" value="1"/>
</dbReference>
<dbReference type="InterPro" id="IPR038956">
    <property type="entry name" value="LEA_5"/>
</dbReference>
<dbReference type="PROSITE" id="PS00431">
    <property type="entry name" value="SMALL_HYDR_PLANT_SEED"/>
    <property type="match status" value="1"/>
</dbReference>
<comment type="similarity">
    <text evidence="1">Belongs to the small hydrophilic plant seed protein family.</text>
</comment>
<dbReference type="InterPro" id="IPR022377">
    <property type="entry name" value="Sm_Hydphi_plant_seed_CS"/>
</dbReference>
<dbReference type="eggNOG" id="ENOG502S40U">
    <property type="taxonomic scope" value="Eukaryota"/>
</dbReference>
<evidence type="ECO:0000256" key="2">
    <source>
        <dbReference type="SAM" id="MobiDB-lite"/>
    </source>
</evidence>
<feature type="compositionally biased region" description="Basic and acidic residues" evidence="2">
    <location>
        <begin position="40"/>
        <end position="64"/>
    </location>
</feature>
<keyword evidence="4" id="KW-1185">Reference proteome</keyword>
<feature type="compositionally biased region" description="Polar residues" evidence="2">
    <location>
        <begin position="1"/>
        <end position="10"/>
    </location>
</feature>
<dbReference type="STRING" id="65489.A0A0D3G6E4"/>
<evidence type="ECO:0000313" key="3">
    <source>
        <dbReference type="EnsemblPlants" id="OBART05G12750.1"/>
    </source>
</evidence>
<dbReference type="Proteomes" id="UP000026960">
    <property type="component" value="Chromosome 5"/>
</dbReference>
<evidence type="ECO:0000313" key="4">
    <source>
        <dbReference type="Proteomes" id="UP000026960"/>
    </source>
</evidence>
<evidence type="ECO:0008006" key="5">
    <source>
        <dbReference type="Google" id="ProtNLM"/>
    </source>
</evidence>
<dbReference type="PANTHER" id="PTHR34671:SF19">
    <property type="entry name" value="EMBRYONIC ABUNDANT PROTEIN 1"/>
    <property type="match status" value="1"/>
</dbReference>
<protein>
    <recommendedName>
        <fullName evidence="5">Em protein</fullName>
    </recommendedName>
</protein>
<dbReference type="InterPro" id="IPR000389">
    <property type="entry name" value="Small_hydrophilic_seed_prot"/>
</dbReference>
<dbReference type="AlphaFoldDB" id="A0A0D3G6E4"/>